<dbReference type="InterPro" id="IPR019933">
    <property type="entry name" value="DivIVA_domain"/>
</dbReference>
<gene>
    <name evidence="9" type="ORF">HEB94_002978</name>
</gene>
<organism evidence="9 10">
    <name type="scientific">Actinopolymorpha pittospori</name>
    <dbReference type="NCBI Taxonomy" id="648752"/>
    <lineage>
        <taxon>Bacteria</taxon>
        <taxon>Bacillati</taxon>
        <taxon>Actinomycetota</taxon>
        <taxon>Actinomycetes</taxon>
        <taxon>Propionibacteriales</taxon>
        <taxon>Actinopolymorphaceae</taxon>
        <taxon>Actinopolymorpha</taxon>
    </lineage>
</organism>
<feature type="compositionally biased region" description="Basic and acidic residues" evidence="8">
    <location>
        <begin position="1"/>
        <end position="10"/>
    </location>
</feature>
<keyword evidence="10" id="KW-1185">Reference proteome</keyword>
<evidence type="ECO:0000256" key="1">
    <source>
        <dbReference type="ARBA" id="ARBA00004496"/>
    </source>
</evidence>
<evidence type="ECO:0000256" key="5">
    <source>
        <dbReference type="ARBA" id="ARBA00023054"/>
    </source>
</evidence>
<feature type="region of interest" description="Disordered" evidence="8">
    <location>
        <begin position="134"/>
        <end position="163"/>
    </location>
</feature>
<evidence type="ECO:0000256" key="8">
    <source>
        <dbReference type="SAM" id="MobiDB-lite"/>
    </source>
</evidence>
<feature type="region of interest" description="Disordered" evidence="8">
    <location>
        <begin position="1"/>
        <end position="30"/>
    </location>
</feature>
<name>A0A927MZU3_9ACTN</name>
<comment type="subcellular location">
    <subcellularLocation>
        <location evidence="1">Cytoplasm</location>
    </subcellularLocation>
</comment>
<dbReference type="Proteomes" id="UP000638648">
    <property type="component" value="Unassembled WGS sequence"/>
</dbReference>
<keyword evidence="5" id="KW-0175">Coiled coil</keyword>
<feature type="compositionally biased region" description="Low complexity" evidence="8">
    <location>
        <begin position="149"/>
        <end position="163"/>
    </location>
</feature>
<feature type="compositionally biased region" description="Basic and acidic residues" evidence="8">
    <location>
        <begin position="50"/>
        <end position="78"/>
    </location>
</feature>
<dbReference type="GO" id="GO:0005737">
    <property type="term" value="C:cytoplasm"/>
    <property type="evidence" value="ECO:0007669"/>
    <property type="project" value="UniProtKB-SubCell"/>
</dbReference>
<dbReference type="Gene3D" id="6.10.250.660">
    <property type="match status" value="1"/>
</dbReference>
<protein>
    <recommendedName>
        <fullName evidence="2">Cell wall synthesis protein Wag31</fullName>
    </recommendedName>
    <alternativeName>
        <fullName evidence="7">Antigen 84</fullName>
    </alternativeName>
</protein>
<dbReference type="Pfam" id="PF05103">
    <property type="entry name" value="DivIVA"/>
    <property type="match status" value="1"/>
</dbReference>
<feature type="region of interest" description="Disordered" evidence="8">
    <location>
        <begin position="48"/>
        <end position="85"/>
    </location>
</feature>
<keyword evidence="3" id="KW-0963">Cytoplasm</keyword>
<evidence type="ECO:0000256" key="6">
    <source>
        <dbReference type="ARBA" id="ARBA00023306"/>
    </source>
</evidence>
<reference evidence="9" key="1">
    <citation type="submission" date="2020-10" db="EMBL/GenBank/DDBJ databases">
        <title>Sequencing the genomes of 1000 actinobacteria strains.</title>
        <authorList>
            <person name="Klenk H.-P."/>
        </authorList>
    </citation>
    <scope>NUCLEOTIDE SEQUENCE</scope>
    <source>
        <strain evidence="9">DSM 45354</strain>
    </source>
</reference>
<keyword evidence="6" id="KW-0131">Cell cycle</keyword>
<dbReference type="NCBIfam" id="TIGR03544">
    <property type="entry name" value="DivI1A_domain"/>
    <property type="match status" value="1"/>
</dbReference>
<feature type="region of interest" description="Disordered" evidence="8">
    <location>
        <begin position="200"/>
        <end position="233"/>
    </location>
</feature>
<evidence type="ECO:0000256" key="4">
    <source>
        <dbReference type="ARBA" id="ARBA00022618"/>
    </source>
</evidence>
<evidence type="ECO:0000256" key="3">
    <source>
        <dbReference type="ARBA" id="ARBA00022490"/>
    </source>
</evidence>
<evidence type="ECO:0000256" key="2">
    <source>
        <dbReference type="ARBA" id="ARBA00018787"/>
    </source>
</evidence>
<dbReference type="AlphaFoldDB" id="A0A927MZU3"/>
<proteinExistence type="predicted"/>
<dbReference type="InterPro" id="IPR007793">
    <property type="entry name" value="DivIVA_fam"/>
</dbReference>
<evidence type="ECO:0000256" key="7">
    <source>
        <dbReference type="ARBA" id="ARBA00031737"/>
    </source>
</evidence>
<evidence type="ECO:0000313" key="9">
    <source>
        <dbReference type="EMBL" id="MBE1606130.1"/>
    </source>
</evidence>
<evidence type="ECO:0000313" key="10">
    <source>
        <dbReference type="Proteomes" id="UP000638648"/>
    </source>
</evidence>
<sequence length="233" mass="26127">MIEMPRERGAQRRTPQAIRAATFSQRRRGWDEDEVREFLSAMADQIQEADAERASLRAEAERLRSDAERLRSEQRDRQNGPTEINDRAVALFSQAQQVADRLVEEAVQHARDLMTAARTQQREILQRAHEAAETAAREVGGHASRSEPGARGAAGTAGDRLGGYSTPVPEIEYVRTFAHVAQVQLRSVLDALTEQVDRLGQVPHFPEEPDLPPDTEVSWQLEAGPHTQSSEYR</sequence>
<dbReference type="GO" id="GO:0051301">
    <property type="term" value="P:cell division"/>
    <property type="evidence" value="ECO:0007669"/>
    <property type="project" value="UniProtKB-KW"/>
</dbReference>
<dbReference type="EMBL" id="JADBEM010000001">
    <property type="protein sequence ID" value="MBE1606130.1"/>
    <property type="molecule type" value="Genomic_DNA"/>
</dbReference>
<accession>A0A927MZU3</accession>
<comment type="caution">
    <text evidence="9">The sequence shown here is derived from an EMBL/GenBank/DDBJ whole genome shotgun (WGS) entry which is preliminary data.</text>
</comment>
<keyword evidence="4 9" id="KW-0132">Cell division</keyword>